<evidence type="ECO:0000313" key="3">
    <source>
        <dbReference type="Proteomes" id="UP000321548"/>
    </source>
</evidence>
<dbReference type="PROSITE" id="PS50075">
    <property type="entry name" value="CARRIER"/>
    <property type="match status" value="1"/>
</dbReference>
<comment type="caution">
    <text evidence="2">The sequence shown here is derived from an EMBL/GenBank/DDBJ whole genome shotgun (WGS) entry which is preliminary data.</text>
</comment>
<feature type="domain" description="Carrier" evidence="1">
    <location>
        <begin position="1"/>
        <end position="81"/>
    </location>
</feature>
<evidence type="ECO:0000313" key="2">
    <source>
        <dbReference type="EMBL" id="TXL65960.1"/>
    </source>
</evidence>
<dbReference type="Pfam" id="PF00550">
    <property type="entry name" value="PP-binding"/>
    <property type="match status" value="1"/>
</dbReference>
<reference evidence="2 3" key="1">
    <citation type="submission" date="2019-06" db="EMBL/GenBank/DDBJ databases">
        <title>Quisquiliibacterium sp. nov., isolated from a maize field.</title>
        <authorList>
            <person name="Lin S.-Y."/>
            <person name="Tsai C.-F."/>
            <person name="Young C.-C."/>
        </authorList>
    </citation>
    <scope>NUCLEOTIDE SEQUENCE [LARGE SCALE GENOMIC DNA]</scope>
    <source>
        <strain evidence="2 3">CC-CFT501</strain>
    </source>
</reference>
<dbReference type="EMBL" id="VDUY01000003">
    <property type="protein sequence ID" value="TXL65960.1"/>
    <property type="molecule type" value="Genomic_DNA"/>
</dbReference>
<name>A0A5C8NXW3_9BURK</name>
<accession>A0A5C8NXW3</accession>
<protein>
    <submittedName>
        <fullName evidence="2">Acyl carrier protein</fullName>
    </submittedName>
</protein>
<dbReference type="AlphaFoldDB" id="A0A5C8NXW3"/>
<sequence length="84" mass="8813">MISRDTLRQILSAQLGAAYPPNSFSDDTPLLGSIAELDSMAVVGILAAIEDEHGIAIPDDEVSADVFSTFATLAEFLEAQCGQA</sequence>
<dbReference type="Gene3D" id="1.10.1200.10">
    <property type="entry name" value="ACP-like"/>
    <property type="match status" value="1"/>
</dbReference>
<dbReference type="Proteomes" id="UP000321548">
    <property type="component" value="Unassembled WGS sequence"/>
</dbReference>
<dbReference type="InterPro" id="IPR036736">
    <property type="entry name" value="ACP-like_sf"/>
</dbReference>
<keyword evidence="3" id="KW-1185">Reference proteome</keyword>
<evidence type="ECO:0000259" key="1">
    <source>
        <dbReference type="PROSITE" id="PS50075"/>
    </source>
</evidence>
<dbReference type="RefSeq" id="WP_147703874.1">
    <property type="nucleotide sequence ID" value="NZ_VDUY01000003.1"/>
</dbReference>
<gene>
    <name evidence="2" type="ORF">FHP08_07730</name>
</gene>
<dbReference type="SUPFAM" id="SSF47336">
    <property type="entry name" value="ACP-like"/>
    <property type="match status" value="1"/>
</dbReference>
<dbReference type="InterPro" id="IPR009081">
    <property type="entry name" value="PP-bd_ACP"/>
</dbReference>
<organism evidence="2 3">
    <name type="scientific">Zeimonas arvi</name>
    <dbReference type="NCBI Taxonomy" id="2498847"/>
    <lineage>
        <taxon>Bacteria</taxon>
        <taxon>Pseudomonadati</taxon>
        <taxon>Pseudomonadota</taxon>
        <taxon>Betaproteobacteria</taxon>
        <taxon>Burkholderiales</taxon>
        <taxon>Burkholderiaceae</taxon>
        <taxon>Zeimonas</taxon>
    </lineage>
</organism>
<dbReference type="OrthoDB" id="8527261at2"/>
<proteinExistence type="predicted"/>